<dbReference type="EMBL" id="JAKLTY010000009">
    <property type="protein sequence ID" value="MCG2628143.1"/>
    <property type="molecule type" value="Genomic_DNA"/>
</dbReference>
<proteinExistence type="predicted"/>
<protein>
    <submittedName>
        <fullName evidence="1">Uncharacterized protein</fullName>
    </submittedName>
</protein>
<accession>A0A9X1RB09</accession>
<name>A0A9X1RB09_9BRAD</name>
<evidence type="ECO:0000313" key="3">
    <source>
        <dbReference type="Proteomes" id="UP001139012"/>
    </source>
</evidence>
<sequence length="59" mass="6635">MSGANNEQLRPPPSWDKFEEICADHFSRICKDNQHDRAGQGNSASMTTARIAELMRDEA</sequence>
<keyword evidence="3" id="KW-1185">Reference proteome</keyword>
<organism evidence="1 4">
    <name type="scientific">Bradyrhizobium zhengyangense</name>
    <dbReference type="NCBI Taxonomy" id="2911009"/>
    <lineage>
        <taxon>Bacteria</taxon>
        <taxon>Pseudomonadati</taxon>
        <taxon>Pseudomonadota</taxon>
        <taxon>Alphaproteobacteria</taxon>
        <taxon>Hyphomicrobiales</taxon>
        <taxon>Nitrobacteraceae</taxon>
        <taxon>Bradyrhizobium</taxon>
    </lineage>
</organism>
<gene>
    <name evidence="2" type="ORF">L6637_25990</name>
    <name evidence="1" type="ORF">L6654_16035</name>
</gene>
<dbReference type="RefSeq" id="WP_128930088.1">
    <property type="nucleotide sequence ID" value="NZ_JAKLTY010000009.1"/>
</dbReference>
<dbReference type="AlphaFoldDB" id="A0A9X1RB09"/>
<dbReference type="GeneID" id="39480977"/>
<evidence type="ECO:0000313" key="4">
    <source>
        <dbReference type="Proteomes" id="UP001139054"/>
    </source>
</evidence>
<reference evidence="1" key="1">
    <citation type="submission" date="2022-01" db="EMBL/GenBank/DDBJ databases">
        <title>Genome sequnece data of strain Bradyrhizobium sp. nov.</title>
        <authorList>
            <person name="Zhang J."/>
        </authorList>
    </citation>
    <scope>NUCLEOTIDE SEQUENCE</scope>
    <source>
        <strain evidence="2">WYCCWR 12774</strain>
        <strain evidence="1">WYCCWR 13023</strain>
    </source>
</reference>
<evidence type="ECO:0000313" key="2">
    <source>
        <dbReference type="EMBL" id="MCG2670424.1"/>
    </source>
</evidence>
<dbReference type="Proteomes" id="UP001139054">
    <property type="component" value="Unassembled WGS sequence"/>
</dbReference>
<evidence type="ECO:0000313" key="1">
    <source>
        <dbReference type="EMBL" id="MCG2628143.1"/>
    </source>
</evidence>
<dbReference type="Proteomes" id="UP001139012">
    <property type="component" value="Unassembled WGS sequence"/>
</dbReference>
<comment type="caution">
    <text evidence="1">The sequence shown here is derived from an EMBL/GenBank/DDBJ whole genome shotgun (WGS) entry which is preliminary data.</text>
</comment>
<dbReference type="EMBL" id="JAKLUA010000009">
    <property type="protein sequence ID" value="MCG2670424.1"/>
    <property type="molecule type" value="Genomic_DNA"/>
</dbReference>